<dbReference type="GO" id="GO:0005524">
    <property type="term" value="F:ATP binding"/>
    <property type="evidence" value="ECO:0007669"/>
    <property type="project" value="InterPro"/>
</dbReference>
<dbReference type="GO" id="GO:0008270">
    <property type="term" value="F:zinc ion binding"/>
    <property type="evidence" value="ECO:0007669"/>
    <property type="project" value="UniProtKB-UniRule"/>
</dbReference>
<dbReference type="GO" id="GO:0042026">
    <property type="term" value="P:protein refolding"/>
    <property type="evidence" value="ECO:0007669"/>
    <property type="project" value="TreeGrafter"/>
</dbReference>
<dbReference type="InterPro" id="IPR036869">
    <property type="entry name" value="J_dom_sf"/>
</dbReference>
<dbReference type="SUPFAM" id="SSF57938">
    <property type="entry name" value="DnaJ/Hsp40 cysteine-rich domain"/>
    <property type="match status" value="1"/>
</dbReference>
<feature type="binding site" evidence="13">
    <location>
        <position position="227"/>
    </location>
    <ligand>
        <name>Zn(2+)</name>
        <dbReference type="ChEBI" id="CHEBI:29105"/>
        <label>1</label>
    </ligand>
</feature>
<comment type="similarity">
    <text evidence="11 13">Belongs to the DnaJ family.</text>
</comment>
<dbReference type="GO" id="GO:0009408">
    <property type="term" value="P:response to heat"/>
    <property type="evidence" value="ECO:0007669"/>
    <property type="project" value="InterPro"/>
</dbReference>
<feature type="binding site" evidence="13">
    <location>
        <position position="171"/>
    </location>
    <ligand>
        <name>Zn(2+)</name>
        <dbReference type="ChEBI" id="CHEBI:29105"/>
        <label>1</label>
    </ligand>
</feature>
<comment type="function">
    <text evidence="13">Participates actively in the response to hyperosmotic and heat shock by preventing the aggregation of stress-denatured proteins and by disaggregating proteins, also in an autonomous, DnaK-independent fashion. Unfolded proteins bind initially to DnaJ; upon interaction with the DnaJ-bound protein, DnaK hydrolyzes its bound ATP, resulting in the formation of a stable complex. GrpE releases ADP from DnaK; ATP binding to DnaK triggers the release of the substrate protein, thus completing the reaction cycle. Several rounds of ATP-dependent interactions between DnaJ, DnaK and GrpE are required for fully efficient folding. Also involved, together with DnaK and GrpE, in the DNA replication of plasmids through activation of initiation proteins.</text>
</comment>
<dbReference type="Pfam" id="PF01556">
    <property type="entry name" value="DnaJ_C"/>
    <property type="match status" value="1"/>
</dbReference>
<feature type="binding site" evidence="13">
    <location>
        <position position="174"/>
    </location>
    <ligand>
        <name>Zn(2+)</name>
        <dbReference type="ChEBI" id="CHEBI:29105"/>
        <label>1</label>
    </ligand>
</feature>
<dbReference type="Gene3D" id="2.60.260.20">
    <property type="entry name" value="Urease metallochaperone UreE, N-terminal domain"/>
    <property type="match status" value="2"/>
</dbReference>
<dbReference type="GO" id="GO:0051082">
    <property type="term" value="F:unfolded protein binding"/>
    <property type="evidence" value="ECO:0007669"/>
    <property type="project" value="UniProtKB-UniRule"/>
</dbReference>
<evidence type="ECO:0000256" key="11">
    <source>
        <dbReference type="ARBA" id="ARBA00061004"/>
    </source>
</evidence>
<keyword evidence="6 13" id="KW-0677">Repeat</keyword>
<comment type="domain">
    <text evidence="13">The J domain is necessary and sufficient to stimulate DnaK ATPase activity. Zinc center 1 plays an important role in the autonomous, DnaK-independent chaperone activity of DnaJ. Zinc center 2 is essential for interaction with DnaK and for DnaJ activity.</text>
</comment>
<feature type="repeat" description="CXXCXGXG motif" evidence="13">
    <location>
        <begin position="171"/>
        <end position="178"/>
    </location>
</feature>
<feature type="zinc finger region" description="CR-type" evidence="14">
    <location>
        <begin position="158"/>
        <end position="236"/>
    </location>
</feature>
<dbReference type="GO" id="GO:0031072">
    <property type="term" value="F:heat shock protein binding"/>
    <property type="evidence" value="ECO:0007669"/>
    <property type="project" value="InterPro"/>
</dbReference>
<keyword evidence="7 13" id="KW-0863">Zinc-finger</keyword>
<evidence type="ECO:0000256" key="10">
    <source>
        <dbReference type="ARBA" id="ARBA00023186"/>
    </source>
</evidence>
<feature type="domain" description="CR-type" evidence="16">
    <location>
        <begin position="158"/>
        <end position="236"/>
    </location>
</feature>
<dbReference type="GO" id="GO:0006260">
    <property type="term" value="P:DNA replication"/>
    <property type="evidence" value="ECO:0007669"/>
    <property type="project" value="UniProtKB-KW"/>
</dbReference>
<keyword evidence="10 13" id="KW-0143">Chaperone</keyword>
<dbReference type="HAMAP" id="MF_01152">
    <property type="entry name" value="DnaJ"/>
    <property type="match status" value="1"/>
</dbReference>
<dbReference type="Pfam" id="PF00684">
    <property type="entry name" value="DnaJ_CXXCXGXG"/>
    <property type="match status" value="1"/>
</dbReference>
<dbReference type="SUPFAM" id="SSF49493">
    <property type="entry name" value="HSP40/DnaJ peptide-binding domain"/>
    <property type="match status" value="2"/>
</dbReference>
<evidence type="ECO:0000256" key="5">
    <source>
        <dbReference type="ARBA" id="ARBA00022723"/>
    </source>
</evidence>
<dbReference type="SMART" id="SM00271">
    <property type="entry name" value="DnaJ"/>
    <property type="match status" value="1"/>
</dbReference>
<dbReference type="Gene3D" id="1.10.287.110">
    <property type="entry name" value="DnaJ domain"/>
    <property type="match status" value="1"/>
</dbReference>
<evidence type="ECO:0000256" key="12">
    <source>
        <dbReference type="ARBA" id="ARBA00067609"/>
    </source>
</evidence>
<dbReference type="InterPro" id="IPR012724">
    <property type="entry name" value="DnaJ"/>
</dbReference>
<accession>A0A410P3S6</accession>
<evidence type="ECO:0000256" key="14">
    <source>
        <dbReference type="PROSITE-ProRule" id="PRU00546"/>
    </source>
</evidence>
<dbReference type="PANTHER" id="PTHR43096:SF52">
    <property type="entry name" value="DNAJ HOMOLOG 1, MITOCHONDRIAL-RELATED"/>
    <property type="match status" value="1"/>
</dbReference>
<dbReference type="Pfam" id="PF00226">
    <property type="entry name" value="DnaJ"/>
    <property type="match status" value="1"/>
</dbReference>
<evidence type="ECO:0000256" key="1">
    <source>
        <dbReference type="ARBA" id="ARBA00004496"/>
    </source>
</evidence>
<evidence type="ECO:0000259" key="16">
    <source>
        <dbReference type="PROSITE" id="PS51188"/>
    </source>
</evidence>
<dbReference type="PROSITE" id="PS00636">
    <property type="entry name" value="DNAJ_1"/>
    <property type="match status" value="1"/>
</dbReference>
<feature type="repeat" description="CXXCXGXG motif" evidence="13">
    <location>
        <begin position="210"/>
        <end position="217"/>
    </location>
</feature>
<dbReference type="FunFam" id="2.60.260.20:FF:000004">
    <property type="entry name" value="Molecular chaperone DnaJ"/>
    <property type="match status" value="1"/>
</dbReference>
<dbReference type="PRINTS" id="PR00625">
    <property type="entry name" value="JDOMAIN"/>
</dbReference>
<keyword evidence="18" id="KW-1185">Reference proteome</keyword>
<dbReference type="NCBIfam" id="TIGR02349">
    <property type="entry name" value="DnaJ_bact"/>
    <property type="match status" value="1"/>
</dbReference>
<evidence type="ECO:0000313" key="17">
    <source>
        <dbReference type="EMBL" id="QAT16762.1"/>
    </source>
</evidence>
<dbReference type="FunFam" id="2.10.230.10:FF:000002">
    <property type="entry name" value="Molecular chaperone DnaJ"/>
    <property type="match status" value="1"/>
</dbReference>
<protein>
    <recommendedName>
        <fullName evidence="12 13">Chaperone protein DnaJ</fullName>
    </recommendedName>
</protein>
<feature type="repeat" description="CXXCXGXG motif" evidence="13">
    <location>
        <begin position="188"/>
        <end position="195"/>
    </location>
</feature>
<evidence type="ECO:0000256" key="2">
    <source>
        <dbReference type="ARBA" id="ARBA00011738"/>
    </source>
</evidence>
<evidence type="ECO:0000256" key="7">
    <source>
        <dbReference type="ARBA" id="ARBA00022771"/>
    </source>
</evidence>
<proteinExistence type="inferred from homology"/>
<feature type="repeat" description="CXXCXGXG motif" evidence="13">
    <location>
        <begin position="224"/>
        <end position="231"/>
    </location>
</feature>
<feature type="binding site" evidence="13">
    <location>
        <position position="210"/>
    </location>
    <ligand>
        <name>Zn(2+)</name>
        <dbReference type="ChEBI" id="CHEBI:29105"/>
        <label>2</label>
    </ligand>
</feature>
<gene>
    <name evidence="13" type="primary">dnaJ</name>
    <name evidence="17" type="ORF">BU251_02935</name>
</gene>
<evidence type="ECO:0000256" key="4">
    <source>
        <dbReference type="ARBA" id="ARBA00022705"/>
    </source>
</evidence>
<dbReference type="RefSeq" id="WP_128699399.1">
    <property type="nucleotide sequence ID" value="NZ_CP019384.1"/>
</dbReference>
<dbReference type="InterPro" id="IPR008971">
    <property type="entry name" value="HSP40/DnaJ_pept-bd"/>
</dbReference>
<feature type="binding site" evidence="13">
    <location>
        <position position="191"/>
    </location>
    <ligand>
        <name>Zn(2+)</name>
        <dbReference type="ChEBI" id="CHEBI:29105"/>
        <label>2</label>
    </ligand>
</feature>
<dbReference type="GO" id="GO:0005737">
    <property type="term" value="C:cytoplasm"/>
    <property type="evidence" value="ECO:0007669"/>
    <property type="project" value="UniProtKB-SubCell"/>
</dbReference>
<dbReference type="InterPro" id="IPR036410">
    <property type="entry name" value="HSP_DnaJ_Cys-rich_dom_sf"/>
</dbReference>
<dbReference type="PANTHER" id="PTHR43096">
    <property type="entry name" value="DNAJ HOMOLOG 1, MITOCHONDRIAL-RELATED"/>
    <property type="match status" value="1"/>
</dbReference>
<reference evidence="17 18" key="1">
    <citation type="submission" date="2017-01" db="EMBL/GenBank/DDBJ databases">
        <title>First insights into the biology of 'candidatus Vampirococcus archaeovorus'.</title>
        <authorList>
            <person name="Kizina J."/>
            <person name="Jordan S."/>
            <person name="Stueber K."/>
            <person name="Reinhardt R."/>
            <person name="Harder J."/>
        </authorList>
    </citation>
    <scope>NUCLEOTIDE SEQUENCE [LARGE SCALE GENOMIC DNA]</scope>
    <source>
        <strain evidence="17 18">LiM</strain>
    </source>
</reference>
<comment type="subcellular location">
    <subcellularLocation>
        <location evidence="1 13">Cytoplasm</location>
    </subcellularLocation>
</comment>
<dbReference type="InterPro" id="IPR018253">
    <property type="entry name" value="DnaJ_domain_CS"/>
</dbReference>
<dbReference type="InterPro" id="IPR001305">
    <property type="entry name" value="HSP_DnaJ_Cys-rich_dom"/>
</dbReference>
<keyword evidence="5 13" id="KW-0479">Metal-binding</keyword>
<dbReference type="KEGG" id="vai:BU251_02935"/>
<feature type="binding site" evidence="13">
    <location>
        <position position="213"/>
    </location>
    <ligand>
        <name>Zn(2+)</name>
        <dbReference type="ChEBI" id="CHEBI:29105"/>
        <label>2</label>
    </ligand>
</feature>
<evidence type="ECO:0000256" key="3">
    <source>
        <dbReference type="ARBA" id="ARBA00022490"/>
    </source>
</evidence>
<name>A0A410P3S6_VELA1</name>
<dbReference type="SUPFAM" id="SSF46565">
    <property type="entry name" value="Chaperone J-domain"/>
    <property type="match status" value="1"/>
</dbReference>
<dbReference type="CDD" id="cd10747">
    <property type="entry name" value="DnaJ_C"/>
    <property type="match status" value="1"/>
</dbReference>
<dbReference type="InterPro" id="IPR002939">
    <property type="entry name" value="DnaJ_C"/>
</dbReference>
<evidence type="ECO:0000313" key="18">
    <source>
        <dbReference type="Proteomes" id="UP000287243"/>
    </source>
</evidence>
<dbReference type="PROSITE" id="PS50076">
    <property type="entry name" value="DNAJ_2"/>
    <property type="match status" value="1"/>
</dbReference>
<evidence type="ECO:0000259" key="15">
    <source>
        <dbReference type="PROSITE" id="PS50076"/>
    </source>
</evidence>
<dbReference type="PROSITE" id="PS51188">
    <property type="entry name" value="ZF_CR"/>
    <property type="match status" value="1"/>
</dbReference>
<evidence type="ECO:0000256" key="13">
    <source>
        <dbReference type="HAMAP-Rule" id="MF_01152"/>
    </source>
</evidence>
<dbReference type="CDD" id="cd10719">
    <property type="entry name" value="DnaJ_zf"/>
    <property type="match status" value="1"/>
</dbReference>
<comment type="subunit">
    <text evidence="2 13">Homodimer.</text>
</comment>
<dbReference type="AlphaFoldDB" id="A0A410P3S6"/>
<dbReference type="OrthoDB" id="9779889at2"/>
<dbReference type="InterPro" id="IPR001623">
    <property type="entry name" value="DnaJ_domain"/>
</dbReference>
<keyword evidence="4 13" id="KW-0235">DNA replication</keyword>
<evidence type="ECO:0000256" key="6">
    <source>
        <dbReference type="ARBA" id="ARBA00022737"/>
    </source>
</evidence>
<dbReference type="Proteomes" id="UP000287243">
    <property type="component" value="Chromosome"/>
</dbReference>
<sequence>MTTQRDYYEILGVSKSATIDEIKKAYRMLAMKYHPDRVEASQKKEAEEKFKEISEAYAVLSDENKRRLYDQYGHAGIDQRYSTEDIFRGADFSSIFEEVFGGRGGGGVHFGGGEGSIFDELFGGADIFGGGSRRGRRSRQGRDLQIELEITLEEAVFGTEKTFQISRYEFCPVCKGTGAKPGSKKVTCSYCHGTGQVTVSQGFFHLTQTCTKCGGEGRVITTPCLQCSGQGRLKVARKISVKVPAGVDTGSHLRVRGEGEEGEGGKGDLFVLISVKKHHLYERQDDNLLCEVHIDAAQAILGAEVDVPTLYGNVKMKIPSGTQSGKIFRVRDKGVPDVRTHVKGDELVRIVVDIPQGLNAAQRKLIEEFARLRNVEI</sequence>
<feature type="binding site" evidence="13">
    <location>
        <position position="224"/>
    </location>
    <ligand>
        <name>Zn(2+)</name>
        <dbReference type="ChEBI" id="CHEBI:29105"/>
        <label>1</label>
    </ligand>
</feature>
<organism evidence="17 18">
    <name type="scientific">Velamenicoccus archaeovorus</name>
    <dbReference type="NCBI Taxonomy" id="1930593"/>
    <lineage>
        <taxon>Bacteria</taxon>
        <taxon>Pseudomonadati</taxon>
        <taxon>Candidatus Omnitrophota</taxon>
        <taxon>Candidatus Velamenicoccus</taxon>
    </lineage>
</organism>
<keyword evidence="8 13" id="KW-0862">Zinc</keyword>
<keyword evidence="3 13" id="KW-0963">Cytoplasm</keyword>
<evidence type="ECO:0000256" key="8">
    <source>
        <dbReference type="ARBA" id="ARBA00022833"/>
    </source>
</evidence>
<feature type="domain" description="J" evidence="15">
    <location>
        <begin position="6"/>
        <end position="73"/>
    </location>
</feature>
<dbReference type="CDD" id="cd06257">
    <property type="entry name" value="DnaJ"/>
    <property type="match status" value="1"/>
</dbReference>
<dbReference type="Gene3D" id="2.10.230.10">
    <property type="entry name" value="Heat shock protein DnaJ, cysteine-rich domain"/>
    <property type="match status" value="1"/>
</dbReference>
<dbReference type="EMBL" id="CP019384">
    <property type="protein sequence ID" value="QAT16762.1"/>
    <property type="molecule type" value="Genomic_DNA"/>
</dbReference>
<keyword evidence="9 13" id="KW-0346">Stress response</keyword>
<feature type="binding site" evidence="13">
    <location>
        <position position="188"/>
    </location>
    <ligand>
        <name>Zn(2+)</name>
        <dbReference type="ChEBI" id="CHEBI:29105"/>
        <label>2</label>
    </ligand>
</feature>
<comment type="cofactor">
    <cofactor evidence="13">
        <name>Zn(2+)</name>
        <dbReference type="ChEBI" id="CHEBI:29105"/>
    </cofactor>
    <text evidence="13">Binds 2 Zn(2+) ions per monomer.</text>
</comment>
<evidence type="ECO:0000256" key="9">
    <source>
        <dbReference type="ARBA" id="ARBA00023016"/>
    </source>
</evidence>